<evidence type="ECO:0000256" key="8">
    <source>
        <dbReference type="ARBA" id="ARBA00023157"/>
    </source>
</evidence>
<dbReference type="Gene3D" id="2.10.25.10">
    <property type="entry name" value="Laminin"/>
    <property type="match status" value="2"/>
</dbReference>
<feature type="domain" description="EGF-like" evidence="12">
    <location>
        <begin position="489"/>
        <end position="524"/>
    </location>
</feature>
<evidence type="ECO:0000259" key="11">
    <source>
        <dbReference type="PROSITE" id="PS50022"/>
    </source>
</evidence>
<dbReference type="PANTHER" id="PTHR45713">
    <property type="entry name" value="FTP DOMAIN-CONTAINING PROTEIN"/>
    <property type="match status" value="1"/>
</dbReference>
<evidence type="ECO:0000313" key="14">
    <source>
        <dbReference type="RefSeq" id="XP_035682620.1"/>
    </source>
</evidence>
<dbReference type="InterPro" id="IPR051941">
    <property type="entry name" value="BG_Antigen-Binding_Lectin"/>
</dbReference>
<dbReference type="RefSeq" id="XP_035682620.1">
    <property type="nucleotide sequence ID" value="XM_035826727.1"/>
</dbReference>
<evidence type="ECO:0000256" key="10">
    <source>
        <dbReference type="SAM" id="MobiDB-lite"/>
    </source>
</evidence>
<keyword evidence="7" id="KW-0106">Calcium</keyword>
<dbReference type="GO" id="GO:0005509">
    <property type="term" value="F:calcium ion binding"/>
    <property type="evidence" value="ECO:0007669"/>
    <property type="project" value="InterPro"/>
</dbReference>
<dbReference type="GO" id="GO:0042806">
    <property type="term" value="F:fucose binding"/>
    <property type="evidence" value="ECO:0007669"/>
    <property type="project" value="UniProtKB-ARBA"/>
</dbReference>
<evidence type="ECO:0000313" key="13">
    <source>
        <dbReference type="Proteomes" id="UP000001554"/>
    </source>
</evidence>
<organism evidence="13 14">
    <name type="scientific">Branchiostoma floridae</name>
    <name type="common">Florida lancelet</name>
    <name type="synonym">Amphioxus</name>
    <dbReference type="NCBI Taxonomy" id="7739"/>
    <lineage>
        <taxon>Eukaryota</taxon>
        <taxon>Metazoa</taxon>
        <taxon>Chordata</taxon>
        <taxon>Cephalochordata</taxon>
        <taxon>Leptocardii</taxon>
        <taxon>Amphioxiformes</taxon>
        <taxon>Branchiostomatidae</taxon>
        <taxon>Branchiostoma</taxon>
    </lineage>
</organism>
<comment type="subunit">
    <text evidence="3">Homotrimer.</text>
</comment>
<dbReference type="CDD" id="cd00054">
    <property type="entry name" value="EGF_CA"/>
    <property type="match status" value="2"/>
</dbReference>
<feature type="disulfide bond" evidence="9">
    <location>
        <begin position="493"/>
        <end position="503"/>
    </location>
</feature>
<dbReference type="InterPro" id="IPR000152">
    <property type="entry name" value="EGF-type_Asp/Asn_hydroxyl_site"/>
</dbReference>
<name>A0A9J7LIY5_BRAFL</name>
<dbReference type="PROSITE" id="PS00010">
    <property type="entry name" value="ASX_HYDROXYL"/>
    <property type="match status" value="2"/>
</dbReference>
<dbReference type="SUPFAM" id="SSF57196">
    <property type="entry name" value="EGF/Laminin"/>
    <property type="match status" value="2"/>
</dbReference>
<dbReference type="InterPro" id="IPR000742">
    <property type="entry name" value="EGF"/>
</dbReference>
<dbReference type="GO" id="GO:0001868">
    <property type="term" value="P:regulation of complement activation, lectin pathway"/>
    <property type="evidence" value="ECO:0007669"/>
    <property type="project" value="UniProtKB-ARBA"/>
</dbReference>
<comment type="caution">
    <text evidence="9">Lacks conserved residue(s) required for the propagation of feature annotation.</text>
</comment>
<feature type="region of interest" description="Disordered" evidence="10">
    <location>
        <begin position="1"/>
        <end position="68"/>
    </location>
</feature>
<dbReference type="PROSITE" id="PS01186">
    <property type="entry name" value="EGF_2"/>
    <property type="match status" value="2"/>
</dbReference>
<feature type="domain" description="EGF-like" evidence="12">
    <location>
        <begin position="452"/>
        <end position="487"/>
    </location>
</feature>
<evidence type="ECO:0000256" key="3">
    <source>
        <dbReference type="ARBA" id="ARBA00011233"/>
    </source>
</evidence>
<evidence type="ECO:0000256" key="4">
    <source>
        <dbReference type="ARBA" id="ARBA00022536"/>
    </source>
</evidence>
<dbReference type="Pfam" id="PF00754">
    <property type="entry name" value="F5_F8_type_C"/>
    <property type="match status" value="1"/>
</dbReference>
<protein>
    <submittedName>
        <fullName evidence="14">Uncharacterized protein LOC118420023</fullName>
    </submittedName>
</protein>
<keyword evidence="4 9" id="KW-0245">EGF-like domain</keyword>
<dbReference type="PROSITE" id="PS00022">
    <property type="entry name" value="EGF_1"/>
    <property type="match status" value="2"/>
</dbReference>
<evidence type="ECO:0000256" key="7">
    <source>
        <dbReference type="ARBA" id="ARBA00022837"/>
    </source>
</evidence>
<dbReference type="Gene3D" id="2.60.120.260">
    <property type="entry name" value="Galactose-binding domain-like"/>
    <property type="match status" value="2"/>
</dbReference>
<keyword evidence="5" id="KW-0479">Metal-binding</keyword>
<dbReference type="GO" id="GO:0010185">
    <property type="term" value="P:regulation of cellular defense response"/>
    <property type="evidence" value="ECO:0007669"/>
    <property type="project" value="UniProtKB-ARBA"/>
</dbReference>
<comment type="function">
    <text evidence="1">Acts as a defensive agent. Recognizes blood group fucosylated oligosaccharides including A, B, H and Lewis B-type antigens. Does not recognize Lewis A antigen and has low affinity for monovalent haptens.</text>
</comment>
<evidence type="ECO:0000256" key="6">
    <source>
        <dbReference type="ARBA" id="ARBA00022734"/>
    </source>
</evidence>
<evidence type="ECO:0000256" key="2">
    <source>
        <dbReference type="ARBA" id="ARBA00010147"/>
    </source>
</evidence>
<feature type="domain" description="F5/8 type C" evidence="11">
    <location>
        <begin position="299"/>
        <end position="449"/>
    </location>
</feature>
<dbReference type="InterPro" id="IPR018097">
    <property type="entry name" value="EGF_Ca-bd_CS"/>
</dbReference>
<feature type="disulfide bond" evidence="9">
    <location>
        <begin position="456"/>
        <end position="466"/>
    </location>
</feature>
<dbReference type="InterPro" id="IPR001881">
    <property type="entry name" value="EGF-like_Ca-bd_dom"/>
</dbReference>
<dbReference type="PROSITE" id="PS01187">
    <property type="entry name" value="EGF_CA"/>
    <property type="match status" value="1"/>
</dbReference>
<gene>
    <name evidence="14" type="primary">LOC118420023</name>
</gene>
<feature type="disulfide bond" evidence="9">
    <location>
        <begin position="514"/>
        <end position="523"/>
    </location>
</feature>
<comment type="similarity">
    <text evidence="2">Belongs to the fucolectin family.</text>
</comment>
<keyword evidence="6" id="KW-0430">Lectin</keyword>
<keyword evidence="13" id="KW-1185">Reference proteome</keyword>
<dbReference type="OrthoDB" id="430340at2759"/>
<proteinExistence type="inferred from homology"/>
<reference evidence="14" key="2">
    <citation type="submission" date="2025-08" db="UniProtKB">
        <authorList>
            <consortium name="RefSeq"/>
        </authorList>
    </citation>
    <scope>IDENTIFICATION</scope>
    <source>
        <strain evidence="14">S238N-H82</strain>
        <tissue evidence="14">Testes</tissue>
    </source>
</reference>
<dbReference type="AlphaFoldDB" id="A0A9J7LIY5"/>
<dbReference type="SMART" id="SM00179">
    <property type="entry name" value="EGF_CA"/>
    <property type="match status" value="2"/>
</dbReference>
<dbReference type="Proteomes" id="UP000001554">
    <property type="component" value="Chromosome 7"/>
</dbReference>
<dbReference type="Pfam" id="PF22633">
    <property type="entry name" value="F5_F8_type_C_2"/>
    <property type="match status" value="1"/>
</dbReference>
<reference evidence="13" key="1">
    <citation type="journal article" date="2020" name="Nat. Ecol. Evol.">
        <title>Deeply conserved synteny resolves early events in vertebrate evolution.</title>
        <authorList>
            <person name="Simakov O."/>
            <person name="Marletaz F."/>
            <person name="Yue J.X."/>
            <person name="O'Connell B."/>
            <person name="Jenkins J."/>
            <person name="Brandt A."/>
            <person name="Calef R."/>
            <person name="Tung C.H."/>
            <person name="Huang T.K."/>
            <person name="Schmutz J."/>
            <person name="Satoh N."/>
            <person name="Yu J.K."/>
            <person name="Putnam N.H."/>
            <person name="Green R.E."/>
            <person name="Rokhsar D.S."/>
        </authorList>
    </citation>
    <scope>NUCLEOTIDE SEQUENCE [LARGE SCALE GENOMIC DNA]</scope>
    <source>
        <strain evidence="13">S238N-H82</strain>
    </source>
</reference>
<dbReference type="SUPFAM" id="SSF49785">
    <property type="entry name" value="Galactose-binding domain-like"/>
    <property type="match status" value="2"/>
</dbReference>
<dbReference type="InterPro" id="IPR000421">
    <property type="entry name" value="FA58C"/>
</dbReference>
<dbReference type="PROSITE" id="PS50022">
    <property type="entry name" value="FA58C_3"/>
    <property type="match status" value="1"/>
</dbReference>
<dbReference type="InterPro" id="IPR008979">
    <property type="entry name" value="Galactose-bd-like_sf"/>
</dbReference>
<feature type="disulfide bond" evidence="9">
    <location>
        <begin position="477"/>
        <end position="486"/>
    </location>
</feature>
<evidence type="ECO:0000256" key="1">
    <source>
        <dbReference type="ARBA" id="ARBA00002219"/>
    </source>
</evidence>
<accession>A0A9J7LIY5</accession>
<feature type="compositionally biased region" description="Basic and acidic residues" evidence="10">
    <location>
        <begin position="57"/>
        <end position="68"/>
    </location>
</feature>
<dbReference type="FunFam" id="2.10.25.10:FF:000901">
    <property type="entry name" value="Uncharacterized protein"/>
    <property type="match status" value="2"/>
</dbReference>
<evidence type="ECO:0000259" key="12">
    <source>
        <dbReference type="PROSITE" id="PS50026"/>
    </source>
</evidence>
<keyword evidence="8 9" id="KW-1015">Disulfide bond</keyword>
<dbReference type="InterPro" id="IPR049883">
    <property type="entry name" value="NOTCH1_EGF-like"/>
</dbReference>
<evidence type="ECO:0000256" key="9">
    <source>
        <dbReference type="PROSITE-ProRule" id="PRU00076"/>
    </source>
</evidence>
<dbReference type="Pfam" id="PF07645">
    <property type="entry name" value="EGF_CA"/>
    <property type="match status" value="2"/>
</dbReference>
<evidence type="ECO:0000256" key="5">
    <source>
        <dbReference type="ARBA" id="ARBA00022723"/>
    </source>
</evidence>
<dbReference type="KEGG" id="bfo:118420023"/>
<dbReference type="PANTHER" id="PTHR45713:SF6">
    <property type="entry name" value="F5_8 TYPE C DOMAIN-CONTAINING PROTEIN"/>
    <property type="match status" value="1"/>
</dbReference>
<dbReference type="FunFam" id="2.60.120.260:FF:000105">
    <property type="entry name" value="Sushi, von Willebrand factor type A, EGF and pentraxin domain-containing protein 1"/>
    <property type="match status" value="1"/>
</dbReference>
<dbReference type="PROSITE" id="PS50026">
    <property type="entry name" value="EGF_3"/>
    <property type="match status" value="2"/>
</dbReference>
<dbReference type="SMART" id="SM00607">
    <property type="entry name" value="FTP"/>
    <property type="match status" value="1"/>
</dbReference>
<sequence length="538" mass="59021">MADTKVSTAGDEDKMAGVKRRPSTMKEACTGPAVGGDHSHVLHLGAKTESSSDNLPEPEREHPYKQAEEVGPGYRVQDIDGCGHGRCVNKDEGSTCSPGGTGQNCKQATGGFAVKAQPSGFVAQGLRDDVYGNKTYTASTRQESSIEQDGMNVALGKTAFQTSSRPDGAASLAVDGNTDTHYHHGSCTHTKGFPGEANPSWWVDLGQSYVIDRVVIFNRQDCCSKRLNPFNIHIGDSDQVSANPKCGGNHQMNLNQPSISVSCQGMKGRYVGVRLPGPYRILTLCEVQVFSDERHFDGCNACSWGWLTRHSSWVVGSTGTPWVKNGVTYDAAKALDGDIGTYWNPQGTDENHNWYIAFDLTVPQTLTRIAVNNYGDTTHDIAAFTLQKSQVGSPYNWEDVLTVTNVQRGTYRRQEFGGFRGTARYWRFLITRTHSGYQPYLTELNLFRISSDINECTRKPCLHGHCVNKDGGYKCTCSPGWTGQNCQQDTDECTRKPCLHGHCVNKDGGYKCICLPGWTGQNCQQGENPSCKRLDIIL</sequence>
<dbReference type="GeneID" id="118420023"/>
<dbReference type="InterPro" id="IPR006585">
    <property type="entry name" value="FTP1"/>
</dbReference>
<dbReference type="SMART" id="SM00181">
    <property type="entry name" value="EGF"/>
    <property type="match status" value="2"/>
</dbReference>